<comment type="caution">
    <text evidence="2">The sequence shown here is derived from an EMBL/GenBank/DDBJ whole genome shotgun (WGS) entry which is preliminary data.</text>
</comment>
<gene>
    <name evidence="2" type="ORF">GCM10009817_25980</name>
</gene>
<dbReference type="Proteomes" id="UP001500013">
    <property type="component" value="Unassembled WGS sequence"/>
</dbReference>
<reference evidence="2 3" key="1">
    <citation type="journal article" date="2019" name="Int. J. Syst. Evol. Microbiol.">
        <title>The Global Catalogue of Microorganisms (GCM) 10K type strain sequencing project: providing services to taxonomists for standard genome sequencing and annotation.</title>
        <authorList>
            <consortium name="The Broad Institute Genomics Platform"/>
            <consortium name="The Broad Institute Genome Sequencing Center for Infectious Disease"/>
            <person name="Wu L."/>
            <person name="Ma J."/>
        </authorList>
    </citation>
    <scope>NUCLEOTIDE SEQUENCE [LARGE SCALE GENOMIC DNA]</scope>
    <source>
        <strain evidence="2 3">JCM 15628</strain>
    </source>
</reference>
<organism evidence="2 3">
    <name type="scientific">Terrabacter lapilli</name>
    <dbReference type="NCBI Taxonomy" id="436231"/>
    <lineage>
        <taxon>Bacteria</taxon>
        <taxon>Bacillati</taxon>
        <taxon>Actinomycetota</taxon>
        <taxon>Actinomycetes</taxon>
        <taxon>Micrococcales</taxon>
        <taxon>Intrasporangiaceae</taxon>
        <taxon>Terrabacter</taxon>
    </lineage>
</organism>
<accession>A0ABN2SAV8</accession>
<keyword evidence="3" id="KW-1185">Reference proteome</keyword>
<dbReference type="InterPro" id="IPR010427">
    <property type="entry name" value="DUF1023"/>
</dbReference>
<sequence length="691" mass="72097">MTVRFEPIGDDPGVVDAEAQRWRQLARGMAGVAREVGAQVDAVAAAWPEGGAAVLAVAEARACGDDAGEAAHAYDRAASLLEGLVDPSRRWRRQVAELEEAWQVLSQAEEQARSASRSDLGDPHSAARIVRAQHLLALAVARTGHPSAASVDVAYDRLRRQAKGHVDDVACRLGRLAAQGAAALPGTGVGMGGVSRFRTELRLLADGTRAQGRLAHEVSRLVDDGVLPAEAAGWDAASFGAYVQVHPEVAALLVDRRPVTEAGAGGALGSLPVLGVGPSVPGVPSPMESLAPFLATLGPATAPTLTSVGDPGWPRRLAVREAFEALTPSEQQLAALIWPGVVGNLSGAPFGVRATANHVRVVAAAREQERRNAARGRDAWREGQVGGAGPTGSAYGWSRLERDRAHLAQLRILAADPSRRVVWFDNTGDGSVVELHGALTAATVGVGVFVPGTGAELGGHATNVARSQSWVHASAGRVAMVTWMGGDLPDDVPTDAPFRDYADRLAPRLASFSQDLRQEIDHSPAARHEVDGPNGPRSGPAVTVIGHSYGGAVVGTSEQYGLDADKIIHVESAGAGHDVGELGDLRPGRCDARRYAITAAADPIRLSQGVQVPTEGPWGLLLPDGVKDATKDLGHGAEPGTLYRVERLTGDHGADGRLLAPWTAHSGVLDVGAEGWRNIHRVLNGESPLGQ</sequence>
<evidence type="ECO:0000259" key="1">
    <source>
        <dbReference type="Pfam" id="PF06259"/>
    </source>
</evidence>
<evidence type="ECO:0000313" key="3">
    <source>
        <dbReference type="Proteomes" id="UP001500013"/>
    </source>
</evidence>
<dbReference type="EMBL" id="BAAAPU010000007">
    <property type="protein sequence ID" value="GAA1983385.1"/>
    <property type="molecule type" value="Genomic_DNA"/>
</dbReference>
<feature type="domain" description="DUF1023" evidence="1">
    <location>
        <begin position="428"/>
        <end position="605"/>
    </location>
</feature>
<proteinExistence type="predicted"/>
<evidence type="ECO:0000313" key="2">
    <source>
        <dbReference type="EMBL" id="GAA1983385.1"/>
    </source>
</evidence>
<name>A0ABN2SAV8_9MICO</name>
<protein>
    <recommendedName>
        <fullName evidence="1">DUF1023 domain-containing protein</fullName>
    </recommendedName>
</protein>
<dbReference type="Pfam" id="PF06259">
    <property type="entry name" value="Abhydrolase_8"/>
    <property type="match status" value="1"/>
</dbReference>